<keyword evidence="1" id="KW-1133">Transmembrane helix</keyword>
<protein>
    <submittedName>
        <fullName evidence="2">ABC transporter permease</fullName>
    </submittedName>
</protein>
<dbReference type="Proteomes" id="UP001596972">
    <property type="component" value="Unassembled WGS sequence"/>
</dbReference>
<accession>A0ABW3ENK2</accession>
<keyword evidence="3" id="KW-1185">Reference proteome</keyword>
<organism evidence="2 3">
    <name type="scientific">Actinomadura sediminis</name>
    <dbReference type="NCBI Taxonomy" id="1038904"/>
    <lineage>
        <taxon>Bacteria</taxon>
        <taxon>Bacillati</taxon>
        <taxon>Actinomycetota</taxon>
        <taxon>Actinomycetes</taxon>
        <taxon>Streptosporangiales</taxon>
        <taxon>Thermomonosporaceae</taxon>
        <taxon>Actinomadura</taxon>
    </lineage>
</organism>
<gene>
    <name evidence="2" type="ORF">ACFQ11_08990</name>
</gene>
<feature type="transmembrane region" description="Helical" evidence="1">
    <location>
        <begin position="37"/>
        <end position="54"/>
    </location>
</feature>
<feature type="transmembrane region" description="Helical" evidence="1">
    <location>
        <begin position="106"/>
        <end position="127"/>
    </location>
</feature>
<keyword evidence="1" id="KW-0812">Transmembrane</keyword>
<dbReference type="EMBL" id="JBHTJA010000011">
    <property type="protein sequence ID" value="MFD0900523.1"/>
    <property type="molecule type" value="Genomic_DNA"/>
</dbReference>
<evidence type="ECO:0000313" key="2">
    <source>
        <dbReference type="EMBL" id="MFD0900523.1"/>
    </source>
</evidence>
<name>A0ABW3ENK2_9ACTN</name>
<proteinExistence type="predicted"/>
<feature type="transmembrane region" description="Helical" evidence="1">
    <location>
        <begin position="12"/>
        <end position="31"/>
    </location>
</feature>
<reference evidence="3" key="1">
    <citation type="journal article" date="2019" name="Int. J. Syst. Evol. Microbiol.">
        <title>The Global Catalogue of Microorganisms (GCM) 10K type strain sequencing project: providing services to taxonomists for standard genome sequencing and annotation.</title>
        <authorList>
            <consortium name="The Broad Institute Genomics Platform"/>
            <consortium name="The Broad Institute Genome Sequencing Center for Infectious Disease"/>
            <person name="Wu L."/>
            <person name="Ma J."/>
        </authorList>
    </citation>
    <scope>NUCLEOTIDE SEQUENCE [LARGE SCALE GENOMIC DNA]</scope>
    <source>
        <strain evidence="3">JCM 31202</strain>
    </source>
</reference>
<evidence type="ECO:0000313" key="3">
    <source>
        <dbReference type="Proteomes" id="UP001596972"/>
    </source>
</evidence>
<dbReference type="RefSeq" id="WP_378297523.1">
    <property type="nucleotide sequence ID" value="NZ_JBHTJA010000011.1"/>
</dbReference>
<comment type="caution">
    <text evidence="2">The sequence shown here is derived from an EMBL/GenBank/DDBJ whole genome shotgun (WGS) entry which is preliminary data.</text>
</comment>
<sequence length="131" mass="13373">MWIAPERRSISRWAVPGLVLAAAVVVGAVLAADGRTATGLVALCALAGYAGLLAHRRHDAGPALGEGFGTGHRTRAHRRGAAVTGDVLTVAIVAALIVQALRGAEIAPYAWLAALAGVTYLLATLFAGRDL</sequence>
<keyword evidence="1" id="KW-0472">Membrane</keyword>
<feature type="transmembrane region" description="Helical" evidence="1">
    <location>
        <begin position="81"/>
        <end position="100"/>
    </location>
</feature>
<evidence type="ECO:0000256" key="1">
    <source>
        <dbReference type="SAM" id="Phobius"/>
    </source>
</evidence>